<dbReference type="AlphaFoldDB" id="A0A290QCW2"/>
<reference evidence="4 5" key="1">
    <citation type="submission" date="2017-09" db="EMBL/GenBank/DDBJ databases">
        <title>Complete genome sequence of Verrucomicrobial strain HZ-65, isolated from freshwater.</title>
        <authorList>
            <person name="Choi A."/>
        </authorList>
    </citation>
    <scope>NUCLEOTIDE SEQUENCE [LARGE SCALE GENOMIC DNA]</scope>
    <source>
        <strain evidence="4 5">HZ-65</strain>
    </source>
</reference>
<dbReference type="RefSeq" id="WP_096054800.1">
    <property type="nucleotide sequence ID" value="NZ_CP023344.1"/>
</dbReference>
<protein>
    <submittedName>
        <fullName evidence="4">RNA methyltransferase</fullName>
    </submittedName>
</protein>
<evidence type="ECO:0000256" key="1">
    <source>
        <dbReference type="ARBA" id="ARBA00022603"/>
    </source>
</evidence>
<dbReference type="GO" id="GO:0008173">
    <property type="term" value="F:RNA methyltransferase activity"/>
    <property type="evidence" value="ECO:0007669"/>
    <property type="project" value="InterPro"/>
</dbReference>
<dbReference type="InterPro" id="IPR001537">
    <property type="entry name" value="SpoU_MeTrfase"/>
</dbReference>
<dbReference type="Gene3D" id="3.30.1330.30">
    <property type="match status" value="1"/>
</dbReference>
<sequence>MKPKETPICGLAAVKAKFEREPASIIRLFFDFQTGKKVGAISKALAATRRVYRQVEPAELEKIAGTIHHGGIVAIVEAKALRSPRAQDVQHWAKTRAPLVLLDRVGNAHNLGAIARTAAFFGVKHIIVPEHVQQALPGEAAHRVAEGGLDQLEILTVKSLAEFCRELARAGYEVAGTAVIGAQPLGKVAADLAASRKPVAIVMGNEEHGMAPEVAKTCTRLVTIPGSGRVESLNVSVAAAVLMWELFARAGRPL</sequence>
<dbReference type="GO" id="GO:0003723">
    <property type="term" value="F:RNA binding"/>
    <property type="evidence" value="ECO:0007669"/>
    <property type="project" value="InterPro"/>
</dbReference>
<dbReference type="GO" id="GO:0032259">
    <property type="term" value="P:methylation"/>
    <property type="evidence" value="ECO:0007669"/>
    <property type="project" value="UniProtKB-KW"/>
</dbReference>
<dbReference type="InterPro" id="IPR013123">
    <property type="entry name" value="SpoU_subst-bd"/>
</dbReference>
<dbReference type="SMART" id="SM00967">
    <property type="entry name" value="SpoU_sub_bind"/>
    <property type="match status" value="1"/>
</dbReference>
<dbReference type="EMBL" id="CP023344">
    <property type="protein sequence ID" value="ATC63168.1"/>
    <property type="molecule type" value="Genomic_DNA"/>
</dbReference>
<dbReference type="OrthoDB" id="9794400at2"/>
<dbReference type="KEGG" id="vbh:CMV30_03900"/>
<feature type="domain" description="RNA 2-O ribose methyltransferase substrate binding" evidence="3">
    <location>
        <begin position="7"/>
        <end position="82"/>
    </location>
</feature>
<dbReference type="SUPFAM" id="SSF55315">
    <property type="entry name" value="L30e-like"/>
    <property type="match status" value="1"/>
</dbReference>
<dbReference type="GO" id="GO:0005829">
    <property type="term" value="C:cytosol"/>
    <property type="evidence" value="ECO:0007669"/>
    <property type="project" value="TreeGrafter"/>
</dbReference>
<dbReference type="PANTHER" id="PTHR46429">
    <property type="entry name" value="23S RRNA (GUANOSINE-2'-O-)-METHYLTRANSFERASE RLMB"/>
    <property type="match status" value="1"/>
</dbReference>
<dbReference type="CDD" id="cd18095">
    <property type="entry name" value="SpoU-like_rRNA-MTase"/>
    <property type="match status" value="1"/>
</dbReference>
<dbReference type="InterPro" id="IPR029064">
    <property type="entry name" value="Ribosomal_eL30-like_sf"/>
</dbReference>
<dbReference type="GO" id="GO:0006396">
    <property type="term" value="P:RNA processing"/>
    <property type="evidence" value="ECO:0007669"/>
    <property type="project" value="InterPro"/>
</dbReference>
<dbReference type="InterPro" id="IPR029026">
    <property type="entry name" value="tRNA_m1G_MTases_N"/>
</dbReference>
<proteinExistence type="predicted"/>
<dbReference type="InterPro" id="IPR029028">
    <property type="entry name" value="Alpha/beta_knot_MTases"/>
</dbReference>
<evidence type="ECO:0000256" key="2">
    <source>
        <dbReference type="ARBA" id="ARBA00022679"/>
    </source>
</evidence>
<evidence type="ECO:0000259" key="3">
    <source>
        <dbReference type="SMART" id="SM00967"/>
    </source>
</evidence>
<dbReference type="InterPro" id="IPR004441">
    <property type="entry name" value="rRNA_MeTrfase_TrmH"/>
</dbReference>
<evidence type="ECO:0000313" key="5">
    <source>
        <dbReference type="Proteomes" id="UP000217265"/>
    </source>
</evidence>
<dbReference type="PANTHER" id="PTHR46429:SF2">
    <property type="entry name" value="TRNA_RRNA METHYLTRANSFERASE"/>
    <property type="match status" value="1"/>
</dbReference>
<accession>A0A290QCW2</accession>
<dbReference type="SUPFAM" id="SSF75217">
    <property type="entry name" value="alpha/beta knot"/>
    <property type="match status" value="1"/>
</dbReference>
<dbReference type="Gene3D" id="3.40.1280.10">
    <property type="match status" value="1"/>
</dbReference>
<dbReference type="Proteomes" id="UP000217265">
    <property type="component" value="Chromosome"/>
</dbReference>
<keyword evidence="2 4" id="KW-0808">Transferase</keyword>
<keyword evidence="5" id="KW-1185">Reference proteome</keyword>
<keyword evidence="1 4" id="KW-0489">Methyltransferase</keyword>
<dbReference type="Pfam" id="PF00588">
    <property type="entry name" value="SpoU_methylase"/>
    <property type="match status" value="1"/>
</dbReference>
<evidence type="ECO:0000313" key="4">
    <source>
        <dbReference type="EMBL" id="ATC63168.1"/>
    </source>
</evidence>
<dbReference type="Pfam" id="PF08032">
    <property type="entry name" value="SpoU_sub_bind"/>
    <property type="match status" value="1"/>
</dbReference>
<name>A0A290QCW2_9BACT</name>
<gene>
    <name evidence="4" type="ORF">CMV30_03900</name>
</gene>
<organism evidence="4 5">
    <name type="scientific">Nibricoccus aquaticus</name>
    <dbReference type="NCBI Taxonomy" id="2576891"/>
    <lineage>
        <taxon>Bacteria</taxon>
        <taxon>Pseudomonadati</taxon>
        <taxon>Verrucomicrobiota</taxon>
        <taxon>Opitutia</taxon>
        <taxon>Opitutales</taxon>
        <taxon>Opitutaceae</taxon>
        <taxon>Nibricoccus</taxon>
    </lineage>
</organism>